<keyword evidence="3" id="KW-0028">Amino-acid biosynthesis</keyword>
<protein>
    <recommendedName>
        <fullName evidence="2">prephenate dehydratase</fullName>
        <ecNumber evidence="2">4.2.1.51</ecNumber>
    </recommendedName>
</protein>
<evidence type="ECO:0000256" key="2">
    <source>
        <dbReference type="ARBA" id="ARBA00013147"/>
    </source>
</evidence>
<evidence type="ECO:0000256" key="5">
    <source>
        <dbReference type="ARBA" id="ARBA00023222"/>
    </source>
</evidence>
<dbReference type="PANTHER" id="PTHR21022">
    <property type="entry name" value="PREPHENATE DEHYDRATASE P PROTEIN"/>
    <property type="match status" value="1"/>
</dbReference>
<evidence type="ECO:0000256" key="3">
    <source>
        <dbReference type="ARBA" id="ARBA00022605"/>
    </source>
</evidence>
<gene>
    <name evidence="8" type="ORF">K443DRAFT_673794</name>
</gene>
<dbReference type="GO" id="GO:0004664">
    <property type="term" value="F:prephenate dehydratase activity"/>
    <property type="evidence" value="ECO:0007669"/>
    <property type="project" value="UniProtKB-EC"/>
</dbReference>
<dbReference type="EC" id="4.2.1.51" evidence="2"/>
<dbReference type="InterPro" id="IPR001086">
    <property type="entry name" value="Preph_deHydtase"/>
</dbReference>
<dbReference type="GO" id="GO:0005737">
    <property type="term" value="C:cytoplasm"/>
    <property type="evidence" value="ECO:0007669"/>
    <property type="project" value="TreeGrafter"/>
</dbReference>
<dbReference type="OrthoDB" id="983542at2759"/>
<keyword evidence="6" id="KW-0456">Lyase</keyword>
<organism evidence="8 9">
    <name type="scientific">Laccaria amethystina LaAM-08-1</name>
    <dbReference type="NCBI Taxonomy" id="1095629"/>
    <lineage>
        <taxon>Eukaryota</taxon>
        <taxon>Fungi</taxon>
        <taxon>Dikarya</taxon>
        <taxon>Basidiomycota</taxon>
        <taxon>Agaricomycotina</taxon>
        <taxon>Agaricomycetes</taxon>
        <taxon>Agaricomycetidae</taxon>
        <taxon>Agaricales</taxon>
        <taxon>Agaricineae</taxon>
        <taxon>Hydnangiaceae</taxon>
        <taxon>Laccaria</taxon>
    </lineage>
</organism>
<reference evidence="9" key="2">
    <citation type="submission" date="2015-01" db="EMBL/GenBank/DDBJ databases">
        <title>Evolutionary Origins and Diversification of the Mycorrhizal Mutualists.</title>
        <authorList>
            <consortium name="DOE Joint Genome Institute"/>
            <consortium name="Mycorrhizal Genomics Consortium"/>
            <person name="Kohler A."/>
            <person name="Kuo A."/>
            <person name="Nagy L.G."/>
            <person name="Floudas D."/>
            <person name="Copeland A."/>
            <person name="Barry K.W."/>
            <person name="Cichocki N."/>
            <person name="Veneault-Fourrey C."/>
            <person name="LaButti K."/>
            <person name="Lindquist E.A."/>
            <person name="Lipzen A."/>
            <person name="Lundell T."/>
            <person name="Morin E."/>
            <person name="Murat C."/>
            <person name="Riley R."/>
            <person name="Ohm R."/>
            <person name="Sun H."/>
            <person name="Tunlid A."/>
            <person name="Henrissat B."/>
            <person name="Grigoriev I.V."/>
            <person name="Hibbett D.S."/>
            <person name="Martin F."/>
        </authorList>
    </citation>
    <scope>NUCLEOTIDE SEQUENCE [LARGE SCALE GENOMIC DNA]</scope>
    <source>
        <strain evidence="9">LaAM-08-1</strain>
    </source>
</reference>
<dbReference type="InterPro" id="IPR008242">
    <property type="entry name" value="Chor_mutase/pphenate_deHydtase"/>
</dbReference>
<sequence length="302" mass="33270">MELSDSESDGRFTVAFLGPLGTYTHEAAYKRFADHAHYLERKTIADVFSSLSPSVPLGVVPQENSTFGSVIETCNALRGSHPGFVRGEVLLKIDHCLLVRKGVKLDEIRKVMSHEQALGQCQEFLATHLPLATLEKSTSTAAAARALLDNPPECAAICSQICATLFQGLEVLRQGIQGETMNFTRFYVVAHSRETVMPFRHPLDGKALVRISAPKLPSKSSSTPRSIVQLLDSLRLDVTFIDRRPSVSLEPFHDVYFVGVCNLVDEPGRSGEDLWSSWTSEVDEAAERVRQMGGDIDVLGVW</sequence>
<feature type="domain" description="Prephenate dehydratase" evidence="7">
    <location>
        <begin position="13"/>
        <end position="191"/>
    </location>
</feature>
<dbReference type="UniPathway" id="UPA00121">
    <property type="reaction ID" value="UER00345"/>
</dbReference>
<keyword evidence="4" id="KW-0057">Aromatic amino acid biosynthesis</keyword>
<accession>A0A0C9XP35</accession>
<reference evidence="8 9" key="1">
    <citation type="submission" date="2014-04" db="EMBL/GenBank/DDBJ databases">
        <authorList>
            <consortium name="DOE Joint Genome Institute"/>
            <person name="Kuo A."/>
            <person name="Kohler A."/>
            <person name="Nagy L.G."/>
            <person name="Floudas D."/>
            <person name="Copeland A."/>
            <person name="Barry K.W."/>
            <person name="Cichocki N."/>
            <person name="Veneault-Fourrey C."/>
            <person name="LaButti K."/>
            <person name="Lindquist E.A."/>
            <person name="Lipzen A."/>
            <person name="Lundell T."/>
            <person name="Morin E."/>
            <person name="Murat C."/>
            <person name="Sun H."/>
            <person name="Tunlid A."/>
            <person name="Henrissat B."/>
            <person name="Grigoriev I.V."/>
            <person name="Hibbett D.S."/>
            <person name="Martin F."/>
            <person name="Nordberg H.P."/>
            <person name="Cantor M.N."/>
            <person name="Hua S.X."/>
        </authorList>
    </citation>
    <scope>NUCLEOTIDE SEQUENCE [LARGE SCALE GENOMIC DNA]</scope>
    <source>
        <strain evidence="8 9">LaAM-08-1</strain>
    </source>
</reference>
<dbReference type="GO" id="GO:0009094">
    <property type="term" value="P:L-phenylalanine biosynthetic process"/>
    <property type="evidence" value="ECO:0007669"/>
    <property type="project" value="UniProtKB-UniPathway"/>
</dbReference>
<proteinExistence type="predicted"/>
<dbReference type="STRING" id="1095629.A0A0C9XP35"/>
<dbReference type="EMBL" id="KN838550">
    <property type="protein sequence ID" value="KIK06901.1"/>
    <property type="molecule type" value="Genomic_DNA"/>
</dbReference>
<dbReference type="PIRSF" id="PIRSF001500">
    <property type="entry name" value="Chor_mut_pdt_Ppr"/>
    <property type="match status" value="1"/>
</dbReference>
<dbReference type="Proteomes" id="UP000054477">
    <property type="component" value="Unassembled WGS sequence"/>
</dbReference>
<evidence type="ECO:0000256" key="4">
    <source>
        <dbReference type="ARBA" id="ARBA00023141"/>
    </source>
</evidence>
<evidence type="ECO:0000256" key="6">
    <source>
        <dbReference type="ARBA" id="ARBA00023239"/>
    </source>
</evidence>
<keyword evidence="5" id="KW-0584">Phenylalanine biosynthesis</keyword>
<dbReference type="AlphaFoldDB" id="A0A0C9XP35"/>
<keyword evidence="9" id="KW-1185">Reference proteome</keyword>
<dbReference type="Gene3D" id="3.40.190.10">
    <property type="entry name" value="Periplasmic binding protein-like II"/>
    <property type="match status" value="2"/>
</dbReference>
<comment type="pathway">
    <text evidence="1">Amino-acid biosynthesis; L-phenylalanine biosynthesis; phenylpyruvate from prephenate: step 1/1.</text>
</comment>
<name>A0A0C9XP35_9AGAR</name>
<evidence type="ECO:0000313" key="9">
    <source>
        <dbReference type="Proteomes" id="UP000054477"/>
    </source>
</evidence>
<evidence type="ECO:0000256" key="1">
    <source>
        <dbReference type="ARBA" id="ARBA00004741"/>
    </source>
</evidence>
<dbReference type="PROSITE" id="PS51171">
    <property type="entry name" value="PREPHENATE_DEHYDR_3"/>
    <property type="match status" value="1"/>
</dbReference>
<dbReference type="Pfam" id="PF00800">
    <property type="entry name" value="PDT"/>
    <property type="match status" value="1"/>
</dbReference>
<dbReference type="PANTHER" id="PTHR21022:SF19">
    <property type="entry name" value="PREPHENATE DEHYDRATASE-RELATED"/>
    <property type="match status" value="1"/>
</dbReference>
<evidence type="ECO:0000259" key="7">
    <source>
        <dbReference type="PROSITE" id="PS51171"/>
    </source>
</evidence>
<dbReference type="SUPFAM" id="SSF53850">
    <property type="entry name" value="Periplasmic binding protein-like II"/>
    <property type="match status" value="1"/>
</dbReference>
<dbReference type="HOGENOM" id="CLU_035008_5_0_1"/>
<evidence type="ECO:0000313" key="8">
    <source>
        <dbReference type="EMBL" id="KIK06901.1"/>
    </source>
</evidence>
<dbReference type="CDD" id="cd13532">
    <property type="entry name" value="PBP2_PDT_like"/>
    <property type="match status" value="1"/>
</dbReference>